<accession>A0A0E9Q852</accession>
<feature type="region of interest" description="Disordered" evidence="1">
    <location>
        <begin position="1"/>
        <end position="26"/>
    </location>
</feature>
<reference evidence="2" key="1">
    <citation type="submission" date="2014-11" db="EMBL/GenBank/DDBJ databases">
        <authorList>
            <person name="Amaro Gonzalez C."/>
        </authorList>
    </citation>
    <scope>NUCLEOTIDE SEQUENCE</scope>
</reference>
<evidence type="ECO:0000256" key="1">
    <source>
        <dbReference type="SAM" id="MobiDB-lite"/>
    </source>
</evidence>
<reference evidence="2" key="2">
    <citation type="journal article" date="2015" name="Fish Shellfish Immunol.">
        <title>Early steps in the European eel (Anguilla anguilla)-Vibrio vulnificus interaction in the gills: Role of the RtxA13 toxin.</title>
        <authorList>
            <person name="Callol A."/>
            <person name="Pajuelo D."/>
            <person name="Ebbesson L."/>
            <person name="Teles M."/>
            <person name="MacKenzie S."/>
            <person name="Amaro C."/>
        </authorList>
    </citation>
    <scope>NUCLEOTIDE SEQUENCE</scope>
</reference>
<proteinExistence type="predicted"/>
<organism evidence="2">
    <name type="scientific">Anguilla anguilla</name>
    <name type="common">European freshwater eel</name>
    <name type="synonym">Muraena anguilla</name>
    <dbReference type="NCBI Taxonomy" id="7936"/>
    <lineage>
        <taxon>Eukaryota</taxon>
        <taxon>Metazoa</taxon>
        <taxon>Chordata</taxon>
        <taxon>Craniata</taxon>
        <taxon>Vertebrata</taxon>
        <taxon>Euteleostomi</taxon>
        <taxon>Actinopterygii</taxon>
        <taxon>Neopterygii</taxon>
        <taxon>Teleostei</taxon>
        <taxon>Anguilliformes</taxon>
        <taxon>Anguillidae</taxon>
        <taxon>Anguilla</taxon>
    </lineage>
</organism>
<protein>
    <submittedName>
        <fullName evidence="2">Uncharacterized protein</fullName>
    </submittedName>
</protein>
<dbReference type="EMBL" id="GBXM01096057">
    <property type="protein sequence ID" value="JAH12520.1"/>
    <property type="molecule type" value="Transcribed_RNA"/>
</dbReference>
<feature type="compositionally biased region" description="Basic and acidic residues" evidence="1">
    <location>
        <begin position="1"/>
        <end position="10"/>
    </location>
</feature>
<evidence type="ECO:0000313" key="2">
    <source>
        <dbReference type="EMBL" id="JAH12520.1"/>
    </source>
</evidence>
<name>A0A0E9Q852_ANGAN</name>
<dbReference type="AlphaFoldDB" id="A0A0E9Q852"/>
<feature type="compositionally biased region" description="Polar residues" evidence="1">
    <location>
        <begin position="17"/>
        <end position="26"/>
    </location>
</feature>
<sequence>MNNVKPKEDLWLDMPQNDKSATHQGN</sequence>